<name>A0A369XJ52_9PROT</name>
<dbReference type="Proteomes" id="UP000253831">
    <property type="component" value="Unassembled WGS sequence"/>
</dbReference>
<evidence type="ECO:0000313" key="2">
    <source>
        <dbReference type="Proteomes" id="UP000253831"/>
    </source>
</evidence>
<gene>
    <name evidence="1" type="ORF">DVS81_16455</name>
</gene>
<dbReference type="AlphaFoldDB" id="A0A369XJ52"/>
<reference evidence="1 2" key="1">
    <citation type="submission" date="2018-05" db="EMBL/GenBank/DDBJ databases">
        <title>Integrated omic analyses show evidence that a Ca. Accumulibacter phosphatis strain performs denitrification under micro-aerobic conditions.</title>
        <authorList>
            <person name="Camejo P.Y."/>
            <person name="Katherine M.D."/>
            <person name="Daniel N.R."/>
        </authorList>
    </citation>
    <scope>NUCLEOTIDE SEQUENCE [LARGE SCALE GENOMIC DNA]</scope>
    <source>
        <strain evidence="1">UW-LDO-IC</strain>
    </source>
</reference>
<comment type="caution">
    <text evidence="1">The sequence shown here is derived from an EMBL/GenBank/DDBJ whole genome shotgun (WGS) entry which is preliminary data.</text>
</comment>
<protein>
    <submittedName>
        <fullName evidence="1">Uncharacterized protein</fullName>
    </submittedName>
</protein>
<evidence type="ECO:0000313" key="1">
    <source>
        <dbReference type="EMBL" id="RDE49465.1"/>
    </source>
</evidence>
<organism evidence="1 2">
    <name type="scientific">Candidatus Accumulibacter meliphilus</name>
    <dbReference type="NCBI Taxonomy" id="2211374"/>
    <lineage>
        <taxon>Bacteria</taxon>
        <taxon>Pseudomonadati</taxon>
        <taxon>Pseudomonadota</taxon>
        <taxon>Betaproteobacteria</taxon>
        <taxon>Candidatus Accumulibacter</taxon>
    </lineage>
</organism>
<dbReference type="EMBL" id="QPGA01000041">
    <property type="protein sequence ID" value="RDE49465.1"/>
    <property type="molecule type" value="Genomic_DNA"/>
</dbReference>
<accession>A0A369XJ52</accession>
<proteinExistence type="predicted"/>
<sequence>MLPMPLSTRSLLELLDLFERSSQSISDTAGQRLRGVPGWDVFHNTSLSARELADWTECVGYAGCYPAPCGDEREPVELHEDRDPTRYRYRCPETLRRKSVAATEVAVYAVHVPMLLHVIADLLDVPQALRRGIESPLLDGHLWKVGKARIGPALTDVWFVRSLASCIDELFRHFHEQALPDQGLIVSSGMVPPDFVRPPRSYRFASLHDVIVDYVPEPRMDVDLLHRILTSPADGTLRPVLPVHFNEYTNMLTIRSKTRPWHIKGQRQAAAVKYLYQQACNDRWLVNAGEILAAAYPDKETGKSTRMQSLFSANGEWKDYIANPEKGRYGFRLD</sequence>